<dbReference type="PANTHER" id="PTHR11439">
    <property type="entry name" value="GAG-POL-RELATED RETROTRANSPOSON"/>
    <property type="match status" value="1"/>
</dbReference>
<protein>
    <submittedName>
        <fullName evidence="1">Gag-pol polyprotein</fullName>
    </submittedName>
</protein>
<dbReference type="OrthoDB" id="3344688at2759"/>
<dbReference type="STRING" id="401625.A0A0P1BJA8"/>
<name>A0A0P1BJA8_9BASI</name>
<dbReference type="PANTHER" id="PTHR11439:SF483">
    <property type="entry name" value="PEPTIDE SYNTHASE GLIP-LIKE, PUTATIVE (AFU_ORTHOLOGUE AFUA_3G12920)-RELATED"/>
    <property type="match status" value="1"/>
</dbReference>
<keyword evidence="2" id="KW-1185">Reference proteome</keyword>
<evidence type="ECO:0000313" key="1">
    <source>
        <dbReference type="EMBL" id="CEH16356.1"/>
    </source>
</evidence>
<sequence>MGTRPDIAHSLSVLGQFAANPGRAHWAALKRVCRYLKGSPLMLQYGNVSVHPDISNRFGHKEDIGRPLVVGYTDADFANEPDCKSFSAYAFLMAGAAVSWACRKQTTTVLSTTEAECVAAALACREALWIRHLLSQFQTPPSLPLLADNQGTIKLAHNAEFHARTKHINIKHHFIRECIKEKLIILAYVRTEDMAADCLSKSLKPSTAQLRAVAQLGLTKQV</sequence>
<evidence type="ECO:0000313" key="2">
    <source>
        <dbReference type="Proteomes" id="UP000054845"/>
    </source>
</evidence>
<dbReference type="Proteomes" id="UP000054845">
    <property type="component" value="Unassembled WGS sequence"/>
</dbReference>
<proteinExistence type="predicted"/>
<accession>A0A0P1BJA8</accession>
<dbReference type="AlphaFoldDB" id="A0A0P1BJA8"/>
<dbReference type="CDD" id="cd09272">
    <property type="entry name" value="RNase_HI_RT_Ty1"/>
    <property type="match status" value="1"/>
</dbReference>
<dbReference type="EMBL" id="CCYA01000278">
    <property type="protein sequence ID" value="CEH16356.1"/>
    <property type="molecule type" value="Genomic_DNA"/>
</dbReference>
<reference evidence="1 2" key="1">
    <citation type="submission" date="2014-09" db="EMBL/GenBank/DDBJ databases">
        <authorList>
            <person name="Magalhaes I.L.F."/>
            <person name="Oliveira U."/>
            <person name="Santos F.R."/>
            <person name="Vidigal T.H.D.A."/>
            <person name="Brescovit A.D."/>
            <person name="Santos A.J."/>
        </authorList>
    </citation>
    <scope>NUCLEOTIDE SEQUENCE [LARGE SCALE GENOMIC DNA]</scope>
</reference>
<organism evidence="1 2">
    <name type="scientific">Ceraceosorus bombacis</name>
    <dbReference type="NCBI Taxonomy" id="401625"/>
    <lineage>
        <taxon>Eukaryota</taxon>
        <taxon>Fungi</taxon>
        <taxon>Dikarya</taxon>
        <taxon>Basidiomycota</taxon>
        <taxon>Ustilaginomycotina</taxon>
        <taxon>Exobasidiomycetes</taxon>
        <taxon>Ceraceosorales</taxon>
        <taxon>Ceraceosoraceae</taxon>
        <taxon>Ceraceosorus</taxon>
    </lineage>
</organism>